<comment type="caution">
    <text evidence="2">The sequence shown here is derived from an EMBL/GenBank/DDBJ whole genome shotgun (WGS) entry which is preliminary data.</text>
</comment>
<name>A0A8X7P5A5_BRACI</name>
<keyword evidence="1" id="KW-1133">Transmembrane helix</keyword>
<protein>
    <submittedName>
        <fullName evidence="2">Uncharacterized protein</fullName>
    </submittedName>
</protein>
<dbReference type="EMBL" id="JAAMPC010000017">
    <property type="protein sequence ID" value="KAG2246259.1"/>
    <property type="molecule type" value="Genomic_DNA"/>
</dbReference>
<dbReference type="OrthoDB" id="10438856at2759"/>
<keyword evidence="1" id="KW-0472">Membrane</keyword>
<sequence length="205" mass="23385">MDVTVPLVVFPSHWLQIELHWRVSKRKVEVLYSPQVGSGCLFMAIICWREIACESSNLLEYSNSTFQHVCAAAINFLIFSVFPSSSTKFSLVVWVLTRSPNHQLVCGVLISIFTTIQHRLPTKNAREILFADVTRCVFQVGSYEMSPVSCFRVSRVFQIAESIFTSPLWVHKQILSLPPTLQIVPWSFFSATIFHLGFYCVIYNA</sequence>
<keyword evidence="3" id="KW-1185">Reference proteome</keyword>
<evidence type="ECO:0000313" key="2">
    <source>
        <dbReference type="EMBL" id="KAG2246259.1"/>
    </source>
</evidence>
<proteinExistence type="predicted"/>
<reference evidence="2 3" key="1">
    <citation type="submission" date="2020-02" db="EMBL/GenBank/DDBJ databases">
        <authorList>
            <person name="Ma Q."/>
            <person name="Huang Y."/>
            <person name="Song X."/>
            <person name="Pei D."/>
        </authorList>
    </citation>
    <scope>NUCLEOTIDE SEQUENCE [LARGE SCALE GENOMIC DNA]</scope>
    <source>
        <strain evidence="2">Sxm20200214</strain>
        <tissue evidence="2">Leaf</tissue>
    </source>
</reference>
<gene>
    <name evidence="2" type="ORF">Bca52824_085887</name>
</gene>
<evidence type="ECO:0000256" key="1">
    <source>
        <dbReference type="SAM" id="Phobius"/>
    </source>
</evidence>
<evidence type="ECO:0000313" key="3">
    <source>
        <dbReference type="Proteomes" id="UP000886595"/>
    </source>
</evidence>
<keyword evidence="1" id="KW-0812">Transmembrane</keyword>
<dbReference type="AlphaFoldDB" id="A0A8X7P5A5"/>
<dbReference type="Proteomes" id="UP000886595">
    <property type="component" value="Unassembled WGS sequence"/>
</dbReference>
<accession>A0A8X7P5A5</accession>
<feature type="transmembrane region" description="Helical" evidence="1">
    <location>
        <begin position="183"/>
        <end position="202"/>
    </location>
</feature>
<organism evidence="2 3">
    <name type="scientific">Brassica carinata</name>
    <name type="common">Ethiopian mustard</name>
    <name type="synonym">Abyssinian cabbage</name>
    <dbReference type="NCBI Taxonomy" id="52824"/>
    <lineage>
        <taxon>Eukaryota</taxon>
        <taxon>Viridiplantae</taxon>
        <taxon>Streptophyta</taxon>
        <taxon>Embryophyta</taxon>
        <taxon>Tracheophyta</taxon>
        <taxon>Spermatophyta</taxon>
        <taxon>Magnoliopsida</taxon>
        <taxon>eudicotyledons</taxon>
        <taxon>Gunneridae</taxon>
        <taxon>Pentapetalae</taxon>
        <taxon>rosids</taxon>
        <taxon>malvids</taxon>
        <taxon>Brassicales</taxon>
        <taxon>Brassicaceae</taxon>
        <taxon>Brassiceae</taxon>
        <taxon>Brassica</taxon>
    </lineage>
</organism>